<name>A0A804I3M8_MUSAM</name>
<dbReference type="Gramene" id="Ma02_t16860.1">
    <property type="protein sequence ID" value="Ma02_p16860.1"/>
    <property type="gene ID" value="Ma02_g16860"/>
</dbReference>
<proteinExistence type="predicted"/>
<protein>
    <submittedName>
        <fullName evidence="1">Uncharacterized protein</fullName>
    </submittedName>
</protein>
<organism evidence="1 2">
    <name type="scientific">Musa acuminata subsp. malaccensis</name>
    <name type="common">Wild banana</name>
    <name type="synonym">Musa malaccensis</name>
    <dbReference type="NCBI Taxonomy" id="214687"/>
    <lineage>
        <taxon>Eukaryota</taxon>
        <taxon>Viridiplantae</taxon>
        <taxon>Streptophyta</taxon>
        <taxon>Embryophyta</taxon>
        <taxon>Tracheophyta</taxon>
        <taxon>Spermatophyta</taxon>
        <taxon>Magnoliopsida</taxon>
        <taxon>Liliopsida</taxon>
        <taxon>Zingiberales</taxon>
        <taxon>Musaceae</taxon>
        <taxon>Musa</taxon>
    </lineage>
</organism>
<accession>A0A804I3M8</accession>
<dbReference type="EnsemblPlants" id="Ma02_t16860.1">
    <property type="protein sequence ID" value="Ma02_p16860.1"/>
    <property type="gene ID" value="Ma02_g16860"/>
</dbReference>
<dbReference type="InParanoid" id="A0A804I3M8"/>
<keyword evidence="2" id="KW-1185">Reference proteome</keyword>
<reference evidence="1" key="1">
    <citation type="submission" date="2021-05" db="UniProtKB">
        <authorList>
            <consortium name="EnsemblPlants"/>
        </authorList>
    </citation>
    <scope>IDENTIFICATION</scope>
    <source>
        <strain evidence="1">subsp. malaccensis</strain>
    </source>
</reference>
<dbReference type="Proteomes" id="UP000012960">
    <property type="component" value="Unplaced"/>
</dbReference>
<evidence type="ECO:0000313" key="2">
    <source>
        <dbReference type="Proteomes" id="UP000012960"/>
    </source>
</evidence>
<sequence>MNDDCLCHICLGKTKIYVSYEDYFCYSFSSKSVLRRAAAIPMGRTNGMWSIIITGSHSGRNDKELPPLLDGGVGACGRAMIQLPPLLPPLRSHKAACPSLLLGILQS</sequence>
<evidence type="ECO:0000313" key="1">
    <source>
        <dbReference type="EnsemblPlants" id="Ma02_p16860.1"/>
    </source>
</evidence>
<dbReference type="AlphaFoldDB" id="A0A804I3M8"/>